<accession>A0ABT5TTQ6</accession>
<dbReference type="Pfam" id="PF07690">
    <property type="entry name" value="MFS_1"/>
    <property type="match status" value="1"/>
</dbReference>
<dbReference type="SUPFAM" id="SSF103473">
    <property type="entry name" value="MFS general substrate transporter"/>
    <property type="match status" value="1"/>
</dbReference>
<keyword evidence="4 5" id="KW-0472">Membrane</keyword>
<gene>
    <name evidence="7" type="ORF">PU560_01195</name>
</gene>
<dbReference type="InterPro" id="IPR036259">
    <property type="entry name" value="MFS_trans_sf"/>
</dbReference>
<evidence type="ECO:0000256" key="1">
    <source>
        <dbReference type="ARBA" id="ARBA00004651"/>
    </source>
</evidence>
<dbReference type="EMBL" id="JARACI010000246">
    <property type="protein sequence ID" value="MDD9205078.1"/>
    <property type="molecule type" value="Genomic_DNA"/>
</dbReference>
<dbReference type="Gene3D" id="1.20.1720.10">
    <property type="entry name" value="Multidrug resistance protein D"/>
    <property type="match status" value="1"/>
</dbReference>
<dbReference type="InterPro" id="IPR011701">
    <property type="entry name" value="MFS"/>
</dbReference>
<keyword evidence="8" id="KW-1185">Reference proteome</keyword>
<dbReference type="InterPro" id="IPR020846">
    <property type="entry name" value="MFS_dom"/>
</dbReference>
<feature type="non-terminal residue" evidence="7">
    <location>
        <position position="96"/>
    </location>
</feature>
<sequence>MGAGFMTLLDVTIVNVALPSVERSLDAGPSNLQWVVAGYALAFGLFLVPAGRLGDLLGRRTMFLVGLSVFVVASAACGLAPSGPALAVLRLVQGAG</sequence>
<comment type="subcellular location">
    <subcellularLocation>
        <location evidence="1">Cell membrane</location>
        <topology evidence="1">Multi-pass membrane protein</topology>
    </subcellularLocation>
</comment>
<evidence type="ECO:0000256" key="4">
    <source>
        <dbReference type="ARBA" id="ARBA00023136"/>
    </source>
</evidence>
<dbReference type="PANTHER" id="PTHR42718:SF39">
    <property type="entry name" value="ACTINORHODIN TRANSPORTER-RELATED"/>
    <property type="match status" value="1"/>
</dbReference>
<evidence type="ECO:0000313" key="8">
    <source>
        <dbReference type="Proteomes" id="UP001165561"/>
    </source>
</evidence>
<organism evidence="7 8">
    <name type="scientific">Georgenia halotolerans</name>
    <dbReference type="NCBI Taxonomy" id="3028317"/>
    <lineage>
        <taxon>Bacteria</taxon>
        <taxon>Bacillati</taxon>
        <taxon>Actinomycetota</taxon>
        <taxon>Actinomycetes</taxon>
        <taxon>Micrococcales</taxon>
        <taxon>Bogoriellaceae</taxon>
        <taxon>Georgenia</taxon>
    </lineage>
</organism>
<evidence type="ECO:0000256" key="3">
    <source>
        <dbReference type="ARBA" id="ARBA00022989"/>
    </source>
</evidence>
<feature type="domain" description="Major facilitator superfamily (MFS) profile" evidence="6">
    <location>
        <begin position="1"/>
        <end position="96"/>
    </location>
</feature>
<feature type="transmembrane region" description="Helical" evidence="5">
    <location>
        <begin position="62"/>
        <end position="81"/>
    </location>
</feature>
<reference evidence="7" key="1">
    <citation type="submission" date="2023-02" db="EMBL/GenBank/DDBJ databases">
        <title>Georgenia sp.10Sc9-8, isolated from a soil sample collected from the Taklamakan desert.</title>
        <authorList>
            <person name="Liu S."/>
        </authorList>
    </citation>
    <scope>NUCLEOTIDE SEQUENCE</scope>
    <source>
        <strain evidence="7">10Sc9-8</strain>
    </source>
</reference>
<evidence type="ECO:0000256" key="5">
    <source>
        <dbReference type="SAM" id="Phobius"/>
    </source>
</evidence>
<dbReference type="PROSITE" id="PS50850">
    <property type="entry name" value="MFS"/>
    <property type="match status" value="1"/>
</dbReference>
<name>A0ABT5TTQ6_9MICO</name>
<keyword evidence="2 5" id="KW-0812">Transmembrane</keyword>
<proteinExistence type="predicted"/>
<feature type="transmembrane region" description="Helical" evidence="5">
    <location>
        <begin position="32"/>
        <end position="50"/>
    </location>
</feature>
<dbReference type="Proteomes" id="UP001165561">
    <property type="component" value="Unassembled WGS sequence"/>
</dbReference>
<evidence type="ECO:0000313" key="7">
    <source>
        <dbReference type="EMBL" id="MDD9205078.1"/>
    </source>
</evidence>
<protein>
    <submittedName>
        <fullName evidence="7">MFS transporter</fullName>
    </submittedName>
</protein>
<evidence type="ECO:0000259" key="6">
    <source>
        <dbReference type="PROSITE" id="PS50850"/>
    </source>
</evidence>
<comment type="caution">
    <text evidence="7">The sequence shown here is derived from an EMBL/GenBank/DDBJ whole genome shotgun (WGS) entry which is preliminary data.</text>
</comment>
<evidence type="ECO:0000256" key="2">
    <source>
        <dbReference type="ARBA" id="ARBA00022692"/>
    </source>
</evidence>
<dbReference type="PANTHER" id="PTHR42718">
    <property type="entry name" value="MAJOR FACILITATOR SUPERFAMILY MULTIDRUG TRANSPORTER MFSC"/>
    <property type="match status" value="1"/>
</dbReference>
<keyword evidence="3 5" id="KW-1133">Transmembrane helix</keyword>